<dbReference type="Proteomes" id="UP000289886">
    <property type="component" value="Unassembled WGS sequence"/>
</dbReference>
<name>A0A444UVP9_ACIRT</name>
<evidence type="ECO:0000256" key="10">
    <source>
        <dbReference type="ARBA" id="ARBA00023242"/>
    </source>
</evidence>
<gene>
    <name evidence="14" type="ORF">EOD39_20334</name>
</gene>
<dbReference type="SUPFAM" id="SSF57667">
    <property type="entry name" value="beta-beta-alpha zinc fingers"/>
    <property type="match status" value="2"/>
</dbReference>
<protein>
    <submittedName>
        <fullName evidence="14">Oocyte zinc finger protein XlCOF26</fullName>
    </submittedName>
</protein>
<evidence type="ECO:0000256" key="7">
    <source>
        <dbReference type="ARBA" id="ARBA00023015"/>
    </source>
</evidence>
<feature type="domain" description="C2H2-type" evidence="13">
    <location>
        <begin position="723"/>
        <end position="750"/>
    </location>
</feature>
<feature type="compositionally biased region" description="Basic and acidic residues" evidence="12">
    <location>
        <begin position="55"/>
        <end position="65"/>
    </location>
</feature>
<dbReference type="FunFam" id="3.30.160.60:FF:000100">
    <property type="entry name" value="Zinc finger 45-like"/>
    <property type="match status" value="1"/>
</dbReference>
<proteinExistence type="inferred from homology"/>
<evidence type="ECO:0000256" key="3">
    <source>
        <dbReference type="ARBA" id="ARBA00022723"/>
    </source>
</evidence>
<evidence type="ECO:0000259" key="13">
    <source>
        <dbReference type="PROSITE" id="PS50157"/>
    </source>
</evidence>
<keyword evidence="3" id="KW-0479">Metal-binding</keyword>
<dbReference type="PANTHER" id="PTHR16515">
    <property type="entry name" value="PR DOMAIN ZINC FINGER PROTEIN"/>
    <property type="match status" value="1"/>
</dbReference>
<feature type="region of interest" description="Disordered" evidence="12">
    <location>
        <begin position="278"/>
        <end position="723"/>
    </location>
</feature>
<comment type="subcellular location">
    <subcellularLocation>
        <location evidence="1">Nucleus</location>
    </subcellularLocation>
</comment>
<feature type="compositionally biased region" description="Polar residues" evidence="12">
    <location>
        <begin position="1"/>
        <end position="15"/>
    </location>
</feature>
<dbReference type="EMBL" id="SCEB01006673">
    <property type="protein sequence ID" value="RXM92250.1"/>
    <property type="molecule type" value="Genomic_DNA"/>
</dbReference>
<dbReference type="Pfam" id="PF00096">
    <property type="entry name" value="zf-C2H2"/>
    <property type="match status" value="3"/>
</dbReference>
<feature type="region of interest" description="Disordered" evidence="12">
    <location>
        <begin position="785"/>
        <end position="818"/>
    </location>
</feature>
<feature type="compositionally biased region" description="Low complexity" evidence="12">
    <location>
        <begin position="668"/>
        <end position="680"/>
    </location>
</feature>
<dbReference type="GO" id="GO:0005634">
    <property type="term" value="C:nucleus"/>
    <property type="evidence" value="ECO:0007669"/>
    <property type="project" value="UniProtKB-SubCell"/>
</dbReference>
<keyword evidence="6" id="KW-0862">Zinc</keyword>
<dbReference type="GO" id="GO:0008270">
    <property type="term" value="F:zinc ion binding"/>
    <property type="evidence" value="ECO:0007669"/>
    <property type="project" value="UniProtKB-KW"/>
</dbReference>
<feature type="compositionally biased region" description="Basic and acidic residues" evidence="12">
    <location>
        <begin position="470"/>
        <end position="487"/>
    </location>
</feature>
<dbReference type="SMART" id="SM00355">
    <property type="entry name" value="ZnF_C2H2"/>
    <property type="match status" value="4"/>
</dbReference>
<dbReference type="InterPro" id="IPR050331">
    <property type="entry name" value="Zinc_finger"/>
</dbReference>
<dbReference type="Gene3D" id="3.30.160.60">
    <property type="entry name" value="Classic Zinc Finger"/>
    <property type="match status" value="3"/>
</dbReference>
<comment type="similarity">
    <text evidence="2">Belongs to the krueppel C2H2-type zinc-finger protein family.</text>
</comment>
<evidence type="ECO:0000313" key="15">
    <source>
        <dbReference type="Proteomes" id="UP000289886"/>
    </source>
</evidence>
<dbReference type="GO" id="GO:0010468">
    <property type="term" value="P:regulation of gene expression"/>
    <property type="evidence" value="ECO:0007669"/>
    <property type="project" value="TreeGrafter"/>
</dbReference>
<dbReference type="InterPro" id="IPR013087">
    <property type="entry name" value="Znf_C2H2_type"/>
</dbReference>
<feature type="domain" description="C2H2-type" evidence="13">
    <location>
        <begin position="751"/>
        <end position="778"/>
    </location>
</feature>
<keyword evidence="7" id="KW-0805">Transcription regulation</keyword>
<dbReference type="PANTHER" id="PTHR16515:SF66">
    <property type="entry name" value="C2H2-TYPE DOMAIN-CONTAINING PROTEIN"/>
    <property type="match status" value="1"/>
</dbReference>
<feature type="compositionally biased region" description="Polar residues" evidence="12">
    <location>
        <begin position="72"/>
        <end position="97"/>
    </location>
</feature>
<keyword evidence="5 11" id="KW-0863">Zinc-finger</keyword>
<feature type="compositionally biased region" description="Basic and acidic residues" evidence="12">
    <location>
        <begin position="433"/>
        <end position="458"/>
    </location>
</feature>
<evidence type="ECO:0000256" key="11">
    <source>
        <dbReference type="PROSITE-ProRule" id="PRU00042"/>
    </source>
</evidence>
<keyword evidence="4" id="KW-0677">Repeat</keyword>
<keyword evidence="9" id="KW-0804">Transcription</keyword>
<feature type="domain" description="C2H2-type" evidence="13">
    <location>
        <begin position="779"/>
        <end position="806"/>
    </location>
</feature>
<evidence type="ECO:0000256" key="8">
    <source>
        <dbReference type="ARBA" id="ARBA00023125"/>
    </source>
</evidence>
<organism evidence="14 15">
    <name type="scientific">Acipenser ruthenus</name>
    <name type="common">Sterlet sturgeon</name>
    <dbReference type="NCBI Taxonomy" id="7906"/>
    <lineage>
        <taxon>Eukaryota</taxon>
        <taxon>Metazoa</taxon>
        <taxon>Chordata</taxon>
        <taxon>Craniata</taxon>
        <taxon>Vertebrata</taxon>
        <taxon>Euteleostomi</taxon>
        <taxon>Actinopterygii</taxon>
        <taxon>Chondrostei</taxon>
        <taxon>Acipenseriformes</taxon>
        <taxon>Acipenseridae</taxon>
        <taxon>Acipenser</taxon>
    </lineage>
</organism>
<reference evidence="14 15" key="1">
    <citation type="submission" date="2019-01" db="EMBL/GenBank/DDBJ databases">
        <title>Draft Genome and Complete Hox-Cluster Characterization of the Sterlet Sturgeon (Acipenser ruthenus).</title>
        <authorList>
            <person name="Wei Q."/>
        </authorList>
    </citation>
    <scope>NUCLEOTIDE SEQUENCE [LARGE SCALE GENOMIC DNA]</scope>
    <source>
        <strain evidence="14">WHYD16114868_AA</strain>
        <tissue evidence="14">Blood</tissue>
    </source>
</reference>
<dbReference type="PROSITE" id="PS50157">
    <property type="entry name" value="ZINC_FINGER_C2H2_2"/>
    <property type="match status" value="4"/>
</dbReference>
<keyword evidence="10" id="KW-0539">Nucleus</keyword>
<evidence type="ECO:0000256" key="2">
    <source>
        <dbReference type="ARBA" id="ARBA00006991"/>
    </source>
</evidence>
<keyword evidence="15" id="KW-1185">Reference proteome</keyword>
<accession>A0A444UVP9</accession>
<feature type="compositionally biased region" description="Acidic residues" evidence="12">
    <location>
        <begin position="415"/>
        <end position="428"/>
    </location>
</feature>
<keyword evidence="8" id="KW-0238">DNA-binding</keyword>
<feature type="compositionally biased region" description="Basic residues" evidence="12">
    <location>
        <begin position="808"/>
        <end position="818"/>
    </location>
</feature>
<comment type="caution">
    <text evidence="14">The sequence shown here is derived from an EMBL/GenBank/DDBJ whole genome shotgun (WGS) entry which is preliminary data.</text>
</comment>
<dbReference type="FunFam" id="3.30.160.60:FF:000189">
    <property type="entry name" value="zinc finger protein 133 isoform X1"/>
    <property type="match status" value="1"/>
</dbReference>
<feature type="compositionally biased region" description="Acidic residues" evidence="12">
    <location>
        <begin position="563"/>
        <end position="576"/>
    </location>
</feature>
<evidence type="ECO:0000256" key="12">
    <source>
        <dbReference type="SAM" id="MobiDB-lite"/>
    </source>
</evidence>
<feature type="compositionally biased region" description="Polar residues" evidence="12">
    <location>
        <begin position="596"/>
        <end position="606"/>
    </location>
</feature>
<feature type="compositionally biased region" description="Basic and acidic residues" evidence="12">
    <location>
        <begin position="278"/>
        <end position="311"/>
    </location>
</feature>
<dbReference type="GO" id="GO:0003677">
    <property type="term" value="F:DNA binding"/>
    <property type="evidence" value="ECO:0007669"/>
    <property type="project" value="UniProtKB-KW"/>
</dbReference>
<feature type="region of interest" description="Disordered" evidence="12">
    <location>
        <begin position="1"/>
        <end position="97"/>
    </location>
</feature>
<dbReference type="InterPro" id="IPR036236">
    <property type="entry name" value="Znf_C2H2_sf"/>
</dbReference>
<evidence type="ECO:0000256" key="4">
    <source>
        <dbReference type="ARBA" id="ARBA00022737"/>
    </source>
</evidence>
<evidence type="ECO:0000256" key="9">
    <source>
        <dbReference type="ARBA" id="ARBA00023163"/>
    </source>
</evidence>
<dbReference type="PROSITE" id="PS00028">
    <property type="entry name" value="ZINC_FINGER_C2H2_1"/>
    <property type="match status" value="4"/>
</dbReference>
<dbReference type="AlphaFoldDB" id="A0A444UVP9"/>
<feature type="compositionally biased region" description="Basic and acidic residues" evidence="12">
    <location>
        <begin position="498"/>
        <end position="516"/>
    </location>
</feature>
<evidence type="ECO:0000256" key="6">
    <source>
        <dbReference type="ARBA" id="ARBA00022833"/>
    </source>
</evidence>
<evidence type="ECO:0000256" key="1">
    <source>
        <dbReference type="ARBA" id="ARBA00004123"/>
    </source>
</evidence>
<sequence length="818" mass="89949">MDYPTFSPSSSTAVDSNVKEEEEERQCGSVNQEEEACDLEPGQIKVEDPEPDSVPETRRSVRIGEEAPEQAAVSSVHSGQAALSSMDSGQPALSSMESGQPAALLGIGHEQSVHNITIKGQTLVCDFDDRLTSTHSVGVGCTTLLSSDNGLTAMQNTGSGQTAVLGIDGGQSVHNIDRGPTLAHNFDNGHTSVRCVVTATPGHRSSHSNQAVSPLEMPYSRGEETVPTGKLDVVRGDAVFTGSESVLNQYCAPGLHAVSLQKDGPNCVSQLASARVKKDAPQEESVRIEMKEVHTNDERQLDSTHTDKDVPLVESVYTDQEKVPDPKYMPPNKLNDVNSDNSLPPVESVHHTVSAPEPVPDPSEDVSAMDTDPAEKEKEEEEVGEKKGSQISDDPPEPRTARSDVMTPDPHGADETEMESDLENDDPGPDSVVIDKKVHETRSLHSNEKTSEDIKVPDPKTFGTNAPENQDGKILEKREKAAGREDDPQPQSLLRNSETPEVKSAHSDENTSKEGQEGIESTPRPISEAKPALKKGNRPQLQSVHHHHSNNNKTLPAAKTDREGDEDTPLEEEGTEMESIPGDEHRLGDLEEPGTVRTSLRNSSEGSADAKTEEMAAEPADADVKSLIAESHACPHCPTAFPASQDLDKHMKKLHREERAEKRRTRPGQQHSEGQGQRQQQQERRLHKHQGQQHSEGQQQERRLRKHQREQHSGGQGQQRRLRVCEDCGKSFKRAGDYHKHCRIHTGEKPFPCTECQKRFNHLGNLKKHLLVHSGETPFECPDCGKKFSQKGNMKKHRRTHGDDNAGKKKKKKKKEKK</sequence>
<evidence type="ECO:0000256" key="5">
    <source>
        <dbReference type="ARBA" id="ARBA00022771"/>
    </source>
</evidence>
<evidence type="ECO:0000313" key="14">
    <source>
        <dbReference type="EMBL" id="RXM92250.1"/>
    </source>
</evidence>
<feature type="domain" description="C2H2-type" evidence="13">
    <location>
        <begin position="632"/>
        <end position="660"/>
    </location>
</feature>